<feature type="transmembrane region" description="Helical" evidence="6">
    <location>
        <begin position="386"/>
        <end position="407"/>
    </location>
</feature>
<comment type="subcellular location">
    <subcellularLocation>
        <location evidence="1">Endoplasmic reticulum membrane</location>
        <topology evidence="1">Single-pass membrane protein</topology>
    </subcellularLocation>
</comment>
<dbReference type="Pfam" id="PF00085">
    <property type="entry name" value="Thioredoxin"/>
    <property type="match status" value="1"/>
</dbReference>
<dbReference type="InterPro" id="IPR052250">
    <property type="entry name" value="PDI_TMX3"/>
</dbReference>
<accession>A0A3M7SBP2</accession>
<keyword evidence="3 6" id="KW-1133">Transmembrane helix</keyword>
<keyword evidence="10" id="KW-1185">Reference proteome</keyword>
<keyword evidence="7" id="KW-0732">Signal</keyword>
<evidence type="ECO:0000256" key="2">
    <source>
        <dbReference type="ARBA" id="ARBA00022692"/>
    </source>
</evidence>
<dbReference type="InterPro" id="IPR013766">
    <property type="entry name" value="Thioredoxin_domain"/>
</dbReference>
<dbReference type="GO" id="GO:0016853">
    <property type="term" value="F:isomerase activity"/>
    <property type="evidence" value="ECO:0007669"/>
    <property type="project" value="UniProtKB-KW"/>
</dbReference>
<dbReference type="AlphaFoldDB" id="A0A3M7SBP2"/>
<protein>
    <submittedName>
        <fullName evidence="9">Disulfide-isomerase TMX3</fullName>
    </submittedName>
</protein>
<keyword evidence="9" id="KW-0413">Isomerase</keyword>
<comment type="caution">
    <text evidence="9">The sequence shown here is derived from an EMBL/GenBank/DDBJ whole genome shotgun (WGS) entry which is preliminary data.</text>
</comment>
<evidence type="ECO:0000256" key="4">
    <source>
        <dbReference type="ARBA" id="ARBA00023136"/>
    </source>
</evidence>
<feature type="chain" id="PRO_5018280649" evidence="7">
    <location>
        <begin position="24"/>
        <end position="469"/>
    </location>
</feature>
<dbReference type="EMBL" id="REGN01001705">
    <property type="protein sequence ID" value="RNA33067.1"/>
    <property type="molecule type" value="Genomic_DNA"/>
</dbReference>
<evidence type="ECO:0000256" key="3">
    <source>
        <dbReference type="ARBA" id="ARBA00022989"/>
    </source>
</evidence>
<evidence type="ECO:0000313" key="10">
    <source>
        <dbReference type="Proteomes" id="UP000276133"/>
    </source>
</evidence>
<dbReference type="PROSITE" id="PS51352">
    <property type="entry name" value="THIOREDOXIN_2"/>
    <property type="match status" value="1"/>
</dbReference>
<dbReference type="InterPro" id="IPR036249">
    <property type="entry name" value="Thioredoxin-like_sf"/>
</dbReference>
<comment type="function">
    <text evidence="5">Probable disulfide isomerase, which participates in the folding of proteins containing disulfide bonds. May act as a dithiol oxidase. Acts as a regulator of endoplasmic reticulum-mitochondria contact sites via its ability to regulate redox signals.</text>
</comment>
<dbReference type="InterPro" id="IPR017937">
    <property type="entry name" value="Thioredoxin_CS"/>
</dbReference>
<evidence type="ECO:0000259" key="8">
    <source>
        <dbReference type="PROSITE" id="PS51352"/>
    </source>
</evidence>
<dbReference type="Proteomes" id="UP000276133">
    <property type="component" value="Unassembled WGS sequence"/>
</dbReference>
<evidence type="ECO:0000256" key="7">
    <source>
        <dbReference type="SAM" id="SignalP"/>
    </source>
</evidence>
<feature type="domain" description="Thioredoxin" evidence="8">
    <location>
        <begin position="12"/>
        <end position="132"/>
    </location>
</feature>
<dbReference type="GO" id="GO:0005789">
    <property type="term" value="C:endoplasmic reticulum membrane"/>
    <property type="evidence" value="ECO:0007669"/>
    <property type="project" value="UniProtKB-SubCell"/>
</dbReference>
<dbReference type="OrthoDB" id="74910at2759"/>
<proteinExistence type="predicted"/>
<dbReference type="Gene3D" id="3.40.30.10">
    <property type="entry name" value="Glutaredoxin"/>
    <property type="match status" value="1"/>
</dbReference>
<dbReference type="PANTHER" id="PTHR46426">
    <property type="entry name" value="PROTEIN DISULFIDE-ISOMERASE TMX3"/>
    <property type="match status" value="1"/>
</dbReference>
<dbReference type="PROSITE" id="PS00194">
    <property type="entry name" value="THIOREDOXIN_1"/>
    <property type="match status" value="1"/>
</dbReference>
<evidence type="ECO:0000256" key="6">
    <source>
        <dbReference type="SAM" id="Phobius"/>
    </source>
</evidence>
<evidence type="ECO:0000256" key="5">
    <source>
        <dbReference type="ARBA" id="ARBA00045246"/>
    </source>
</evidence>
<dbReference type="STRING" id="10195.A0A3M7SBP2"/>
<dbReference type="PANTHER" id="PTHR46426:SF1">
    <property type="entry name" value="PROTEIN DISULFIDE-ISOMERASE TMX3"/>
    <property type="match status" value="1"/>
</dbReference>
<sequence>MPKMSRFFSYLPLIVYLFASFKCNEEDDPLVYEMDDRVVDFTTQGKWLIMFYAPWCGHCKKLEPVFEEIGKYYKGKMMNIAKVDATRFVKAANHFDIKGYPTIKFIYGKTNVNFFGERRKGDLIEFIKKADAPRVSRILHQLDFENTKHELQLFFVLVIKKEHMNSTIKNEFFSLAEKHFLDAYFYFALPEHVVKTAKVNDSPRVGVIKDNELELWDSSKSTMEEFVKLEQFPTFCEVTMTNFYNLVDTKKTLLILLINLDDHSKLHQTRKIRQILKIYAKTQKEAYHDEFVFGYSENHDLISGIAIWSLSTPCLFILNTTSFTYNLVNFLDVNSQVKDFSVDKILDDFRNKRLENYGGKSIFRTIRRPLWEIYRAIIEMFLEAPIISLFIFGLPFGVISIVFYFLCCMDSNDQPENEEVHDSDKEDEHQYYLDEASKLHEQIKAKEFKNLVDGEHKMIKIPTTSKKDQ</sequence>
<feature type="signal peptide" evidence="7">
    <location>
        <begin position="1"/>
        <end position="23"/>
    </location>
</feature>
<organism evidence="9 10">
    <name type="scientific">Brachionus plicatilis</name>
    <name type="common">Marine rotifer</name>
    <name type="synonym">Brachionus muelleri</name>
    <dbReference type="NCBI Taxonomy" id="10195"/>
    <lineage>
        <taxon>Eukaryota</taxon>
        <taxon>Metazoa</taxon>
        <taxon>Spiralia</taxon>
        <taxon>Gnathifera</taxon>
        <taxon>Rotifera</taxon>
        <taxon>Eurotatoria</taxon>
        <taxon>Monogononta</taxon>
        <taxon>Pseudotrocha</taxon>
        <taxon>Ploima</taxon>
        <taxon>Brachionidae</taxon>
        <taxon>Brachionus</taxon>
    </lineage>
</organism>
<dbReference type="SUPFAM" id="SSF52833">
    <property type="entry name" value="Thioredoxin-like"/>
    <property type="match status" value="1"/>
</dbReference>
<reference evidence="9 10" key="1">
    <citation type="journal article" date="2018" name="Sci. Rep.">
        <title>Genomic signatures of local adaptation to the degree of environmental predictability in rotifers.</title>
        <authorList>
            <person name="Franch-Gras L."/>
            <person name="Hahn C."/>
            <person name="Garcia-Roger E.M."/>
            <person name="Carmona M.J."/>
            <person name="Serra M."/>
            <person name="Gomez A."/>
        </authorList>
    </citation>
    <scope>NUCLEOTIDE SEQUENCE [LARGE SCALE GENOMIC DNA]</scope>
    <source>
        <strain evidence="9">HYR1</strain>
    </source>
</reference>
<keyword evidence="2 6" id="KW-0812">Transmembrane</keyword>
<name>A0A3M7SBP2_BRAPC</name>
<keyword evidence="4 6" id="KW-0472">Membrane</keyword>
<gene>
    <name evidence="9" type="ORF">BpHYR1_024697</name>
</gene>
<evidence type="ECO:0000256" key="1">
    <source>
        <dbReference type="ARBA" id="ARBA00004389"/>
    </source>
</evidence>
<evidence type="ECO:0000313" key="9">
    <source>
        <dbReference type="EMBL" id="RNA33067.1"/>
    </source>
</evidence>